<dbReference type="OrthoDB" id="273340at2759"/>
<evidence type="ECO:0000256" key="16">
    <source>
        <dbReference type="ARBA" id="ARBA00023204"/>
    </source>
</evidence>
<comment type="subcellular location">
    <subcellularLocation>
        <location evidence="3">Nucleus</location>
        <location evidence="3">Nucleolus</location>
    </subcellularLocation>
</comment>
<name>A0A4S4M4T6_9AGAM</name>
<dbReference type="PROSITE" id="PS01155">
    <property type="entry name" value="ENDONUCLEASE_III_2"/>
    <property type="match status" value="1"/>
</dbReference>
<comment type="similarity">
    <text evidence="5">Belongs to the Nth/MutY family.</text>
</comment>
<comment type="catalytic activity">
    <reaction evidence="1">
        <text>Hydrolyzes free adenine bases from 7,8-dihydro-8-oxoguanine:adenine mismatched double-stranded DNA, leaving an apurinic site.</text>
        <dbReference type="EC" id="3.2.2.31"/>
    </reaction>
</comment>
<feature type="domain" description="HhH-GPD" evidence="20">
    <location>
        <begin position="121"/>
        <end position="274"/>
    </location>
</feature>
<dbReference type="GO" id="GO:0051539">
    <property type="term" value="F:4 iron, 4 sulfur cluster binding"/>
    <property type="evidence" value="ECO:0007669"/>
    <property type="project" value="UniProtKB-KW"/>
</dbReference>
<dbReference type="Proteomes" id="UP000310158">
    <property type="component" value="Unassembled WGS sequence"/>
</dbReference>
<protein>
    <recommendedName>
        <fullName evidence="7">Adenine DNA glycosylase</fullName>
        <ecNumber evidence="6">3.2.2.31</ecNumber>
    </recommendedName>
</protein>
<feature type="compositionally biased region" description="Basic and acidic residues" evidence="19">
    <location>
        <begin position="1174"/>
        <end position="1190"/>
    </location>
</feature>
<dbReference type="InterPro" id="IPR040382">
    <property type="entry name" value="NOL10/Enp2"/>
</dbReference>
<sequence length="1343" mass="148646">MAKRKRTESNSDYESDTSYTQTKASRVRFARAGRETAQSNLKQAGVDESIDASASASFGTQPHPPSLHVILHPKPLQEALLGWYSTVHASRGMPWRKPYDPSLGPEQRAQRAYEVWISEIMLQQTQVVTVIPYYNRWMQQFPTIRHLAGSDIDVINSIWKGLGYYSRAARLFSGAKKAVEEFNGRLPDNAKDMQARIPGIGRYSAGAICSIAYNEQVPVLDGNVNRLLSRVLALHASPKAKATLDVLWAGAEAMVRGADRPGDINQALIELGSTMTAPSAQEQDIPDVEELCTLCEPIPLSDNNGKLGVPVTSYPMKVERKKQREETDIVNVVEWRNTDDRWFLLVRRPETGLLAGLHEFPASPNVSTTITSSEMKQVPYALLGHLLKVPPVAKMDSSKSKFWKTASTPDATKDHDNACEIVKIKPTGDVLHVFSHIRKTYRVQWVVLEGGGLEPPELAVKASTLTSAAAKDRKGKTKAGTKSSKARTKNKNASDDESEGDVGVEMTAMPSAAMWVPIDQVEHQNIGTGVMKIWKLVRSQWEGAPDPNTVKVYTVNGAPAGSSSSLPDWLTRKRAAKAKGKRAVREQVEGTIELIQHFEFPEASNRVKTTRDGHHIIATGTYKPQMRVWDLDQLSLKFERHSDAENVDFIILSDDWTKSLHLQADRTIELHTQGGFHYRTRIPRFGRSVAYHFPSCEALFGASGSEVYRLNLDQGRFLNPLVLGNKDDIDGVNVIDINPAHGLWSFGIEGNGTVEFWDPRSRASVGILRLPRNRLLPPGTLGSSLLPGVDGDTGPHFSVTALSSRSDGLSYAVGTSTGHTLLYDIRSPRPFAVKDQGYGLPVKKVCWIEGGSRMAGDGLVLSADKKVVKIWDRNTPSANFTSLTPANDLNDIHHIAGSGLLMTANEGIQMATYYIPQLGPAPRWCSFLENLTEEMEEGAGGARGVYEDYKFVSRAELTTLGLDHLTGTAALKPYMHGYFISLKLYDAARVIANPYVYEEAREKMVKEKLNKLAEGRIRTRKDNISVKVNKALAEKVTKEAERIRKREERKTRKKAVDFMDVDGEEDREEEAKDDENQEKEAGKAANLLNDPRFKALFEDPEFEVDERTREYALLNPSAAAQNKGKANGNGSSGWSKGKTAVEEEEEESEKNSSDDDSEGSANEGSASDDSSDAGDLRPSHEAARRSEIANRKSRYRPSSNPQVRLVPLHADSANATANTKSLSFGQRRSNPRTSASASKYNSRSSDEHAMQRRDGTVEMSWVPSSSSRRESSDWDDNADGDEKRGKARDREDKRKGVERFGAGLERGGEEAFGGKGLSEQDRSGRKERRRGVRSGSKNTFRRL</sequence>
<evidence type="ECO:0000256" key="17">
    <source>
        <dbReference type="ARBA" id="ARBA00023242"/>
    </source>
</evidence>
<dbReference type="EMBL" id="SGPL01000040">
    <property type="protein sequence ID" value="THH19617.1"/>
    <property type="molecule type" value="Genomic_DNA"/>
</dbReference>
<feature type="region of interest" description="Disordered" evidence="19">
    <location>
        <begin position="467"/>
        <end position="501"/>
    </location>
</feature>
<keyword evidence="18" id="KW-0326">Glycosidase</keyword>
<evidence type="ECO:0000256" key="8">
    <source>
        <dbReference type="ARBA" id="ARBA00022485"/>
    </source>
</evidence>
<keyword evidence="10" id="KW-0479">Metal-binding</keyword>
<evidence type="ECO:0000259" key="20">
    <source>
        <dbReference type="SMART" id="SM00478"/>
    </source>
</evidence>
<dbReference type="GO" id="GO:0000462">
    <property type="term" value="P:maturation of SSU-rRNA from tricistronic rRNA transcript (SSU-rRNA, 5.8S rRNA, LSU-rRNA)"/>
    <property type="evidence" value="ECO:0007669"/>
    <property type="project" value="TreeGrafter"/>
</dbReference>
<dbReference type="InterPro" id="IPR056550">
    <property type="entry name" value="NOL10_2nd"/>
</dbReference>
<keyword evidence="9" id="KW-0853">WD repeat</keyword>
<evidence type="ECO:0000256" key="9">
    <source>
        <dbReference type="ARBA" id="ARBA00022574"/>
    </source>
</evidence>
<dbReference type="GO" id="GO:0000702">
    <property type="term" value="F:oxidized base lesion DNA N-glycosylase activity"/>
    <property type="evidence" value="ECO:0007669"/>
    <property type="project" value="UniProtKB-ARBA"/>
</dbReference>
<dbReference type="InterPro" id="IPR056551">
    <property type="entry name" value="Beta-prop_NOL10_N"/>
</dbReference>
<evidence type="ECO:0000256" key="5">
    <source>
        <dbReference type="ARBA" id="ARBA00008343"/>
    </source>
</evidence>
<comment type="caution">
    <text evidence="21">The sequence shown here is derived from an EMBL/GenBank/DDBJ whole genome shotgun (WGS) entry which is preliminary data.</text>
</comment>
<dbReference type="FunFam" id="1.10.340.30:FF:000002">
    <property type="entry name" value="Adenine DNA glycosylase"/>
    <property type="match status" value="1"/>
</dbReference>
<feature type="compositionally biased region" description="Low complexity" evidence="19">
    <location>
        <begin position="1257"/>
        <end position="1266"/>
    </location>
</feature>
<dbReference type="InterPro" id="IPR023170">
    <property type="entry name" value="HhH_base_excis_C"/>
</dbReference>
<comment type="cofactor">
    <cofactor evidence="2">
        <name>[4Fe-4S] cluster</name>
        <dbReference type="ChEBI" id="CHEBI:49883"/>
    </cofactor>
</comment>
<dbReference type="InterPro" id="IPR015797">
    <property type="entry name" value="NUDIX_hydrolase-like_dom_sf"/>
</dbReference>
<feature type="compositionally biased region" description="Polar residues" evidence="19">
    <location>
        <begin position="1213"/>
        <end position="1233"/>
    </location>
</feature>
<evidence type="ECO:0000256" key="6">
    <source>
        <dbReference type="ARBA" id="ARBA00012045"/>
    </source>
</evidence>
<evidence type="ECO:0000313" key="22">
    <source>
        <dbReference type="Proteomes" id="UP000310158"/>
    </source>
</evidence>
<evidence type="ECO:0000256" key="18">
    <source>
        <dbReference type="ARBA" id="ARBA00023295"/>
    </source>
</evidence>
<feature type="compositionally biased region" description="Basic residues" evidence="19">
    <location>
        <begin position="473"/>
        <end position="490"/>
    </location>
</feature>
<keyword evidence="11" id="KW-0677">Repeat</keyword>
<keyword evidence="12" id="KW-0227">DNA damage</keyword>
<evidence type="ECO:0000256" key="15">
    <source>
        <dbReference type="ARBA" id="ARBA00023014"/>
    </source>
</evidence>
<dbReference type="InterPro" id="IPR015943">
    <property type="entry name" value="WD40/YVTN_repeat-like_dom_sf"/>
</dbReference>
<dbReference type="Gene3D" id="1.10.340.30">
    <property type="entry name" value="Hypothetical protein, domain 2"/>
    <property type="match status" value="1"/>
</dbReference>
<dbReference type="InterPro" id="IPR011257">
    <property type="entry name" value="DNA_glycosylase"/>
</dbReference>
<keyword evidence="8" id="KW-0004">4Fe-4S</keyword>
<dbReference type="Gene3D" id="1.10.1670.10">
    <property type="entry name" value="Helix-hairpin-Helix base-excision DNA repair enzymes (C-terminal)"/>
    <property type="match status" value="1"/>
</dbReference>
<dbReference type="CDD" id="cd00056">
    <property type="entry name" value="ENDO3c"/>
    <property type="match status" value="1"/>
</dbReference>
<evidence type="ECO:0000256" key="10">
    <source>
        <dbReference type="ARBA" id="ARBA00022723"/>
    </source>
</evidence>
<dbReference type="PANTHER" id="PTHR14927">
    <property type="entry name" value="NUCLEOLAR PROTEIN 10"/>
    <property type="match status" value="1"/>
</dbReference>
<feature type="compositionally biased region" description="Basic and acidic residues" evidence="19">
    <location>
        <begin position="1280"/>
        <end position="1298"/>
    </location>
</feature>
<dbReference type="GO" id="GO:0000701">
    <property type="term" value="F:purine-specific mismatch base pair DNA N-glycosylase activity"/>
    <property type="evidence" value="ECO:0007669"/>
    <property type="project" value="UniProtKB-EC"/>
</dbReference>
<dbReference type="Gene3D" id="2.130.10.10">
    <property type="entry name" value="YVTN repeat-like/Quinoprotein amine dehydrogenase"/>
    <property type="match status" value="1"/>
</dbReference>
<dbReference type="SUPFAM" id="SSF50978">
    <property type="entry name" value="WD40 repeat-like"/>
    <property type="match status" value="1"/>
</dbReference>
<evidence type="ECO:0000256" key="4">
    <source>
        <dbReference type="ARBA" id="ARBA00005264"/>
    </source>
</evidence>
<evidence type="ECO:0000256" key="11">
    <source>
        <dbReference type="ARBA" id="ARBA00022737"/>
    </source>
</evidence>
<dbReference type="SMART" id="SM00478">
    <property type="entry name" value="ENDO3c"/>
    <property type="match status" value="1"/>
</dbReference>
<keyword evidence="16" id="KW-0234">DNA repair</keyword>
<dbReference type="PANTHER" id="PTHR14927:SF0">
    <property type="entry name" value="NUCLEOLAR PROTEIN 10"/>
    <property type="match status" value="1"/>
</dbReference>
<feature type="compositionally biased region" description="Basic and acidic residues" evidence="19">
    <location>
        <begin position="1244"/>
        <end position="1256"/>
    </location>
</feature>
<evidence type="ECO:0000256" key="13">
    <source>
        <dbReference type="ARBA" id="ARBA00022801"/>
    </source>
</evidence>
<evidence type="ECO:0000256" key="3">
    <source>
        <dbReference type="ARBA" id="ARBA00004604"/>
    </source>
</evidence>
<dbReference type="EC" id="3.2.2.31" evidence="6"/>
<keyword evidence="14" id="KW-0408">Iron</keyword>
<dbReference type="Gene3D" id="3.90.79.10">
    <property type="entry name" value="Nucleoside Triphosphate Pyrophosphohydrolase"/>
    <property type="match status" value="1"/>
</dbReference>
<reference evidence="21 22" key="1">
    <citation type="submission" date="2019-02" db="EMBL/GenBank/DDBJ databases">
        <title>Genome sequencing of the rare red list fungi Bondarzewia mesenterica.</title>
        <authorList>
            <person name="Buettner E."/>
            <person name="Kellner H."/>
        </authorList>
    </citation>
    <scope>NUCLEOTIDE SEQUENCE [LARGE SCALE GENOMIC DNA]</scope>
    <source>
        <strain evidence="21 22">DSM 108281</strain>
    </source>
</reference>
<dbReference type="Pfam" id="PF23098">
    <property type="entry name" value="Beta-prop_NOL10_N"/>
    <property type="match status" value="1"/>
</dbReference>
<feature type="compositionally biased region" description="Acidic residues" evidence="19">
    <location>
        <begin position="1142"/>
        <end position="1158"/>
    </location>
</feature>
<proteinExistence type="inferred from homology"/>
<dbReference type="GO" id="GO:0032040">
    <property type="term" value="C:small-subunit processome"/>
    <property type="evidence" value="ECO:0007669"/>
    <property type="project" value="TreeGrafter"/>
</dbReference>
<evidence type="ECO:0000256" key="12">
    <source>
        <dbReference type="ARBA" id="ARBA00022763"/>
    </source>
</evidence>
<feature type="region of interest" description="Disordered" evidence="19">
    <location>
        <begin position="1113"/>
        <end position="1343"/>
    </location>
</feature>
<evidence type="ECO:0000256" key="7">
    <source>
        <dbReference type="ARBA" id="ARBA00022023"/>
    </source>
</evidence>
<dbReference type="InterPro" id="IPR003265">
    <property type="entry name" value="HhH-GPD_domain"/>
</dbReference>
<dbReference type="InterPro" id="IPR012580">
    <property type="entry name" value="NUC153"/>
</dbReference>
<feature type="compositionally biased region" description="Polar residues" evidence="19">
    <location>
        <begin position="10"/>
        <end position="24"/>
    </location>
</feature>
<feature type="compositionally biased region" description="Basic and acidic residues" evidence="19">
    <location>
        <begin position="1043"/>
        <end position="1057"/>
    </location>
</feature>
<keyword evidence="17" id="KW-0539">Nucleus</keyword>
<dbReference type="Pfam" id="PF00730">
    <property type="entry name" value="HhH-GPD"/>
    <property type="match status" value="1"/>
</dbReference>
<feature type="compositionally biased region" description="Low complexity" evidence="19">
    <location>
        <begin position="1234"/>
        <end position="1243"/>
    </location>
</feature>
<organism evidence="21 22">
    <name type="scientific">Bondarzewia mesenterica</name>
    <dbReference type="NCBI Taxonomy" id="1095465"/>
    <lineage>
        <taxon>Eukaryota</taxon>
        <taxon>Fungi</taxon>
        <taxon>Dikarya</taxon>
        <taxon>Basidiomycota</taxon>
        <taxon>Agaricomycotina</taxon>
        <taxon>Agaricomycetes</taxon>
        <taxon>Russulales</taxon>
        <taxon>Bondarzewiaceae</taxon>
        <taxon>Bondarzewia</taxon>
    </lineage>
</organism>
<dbReference type="GO" id="GO:0006285">
    <property type="term" value="P:base-excision repair, AP site formation"/>
    <property type="evidence" value="ECO:0007669"/>
    <property type="project" value="UniProtKB-ARBA"/>
</dbReference>
<feature type="compositionally biased region" description="Acidic residues" evidence="19">
    <location>
        <begin position="1059"/>
        <end position="1077"/>
    </location>
</feature>
<keyword evidence="13" id="KW-0378">Hydrolase</keyword>
<gene>
    <name evidence="21" type="ORF">EW146_g1589</name>
</gene>
<evidence type="ECO:0000256" key="2">
    <source>
        <dbReference type="ARBA" id="ARBA00001966"/>
    </source>
</evidence>
<dbReference type="GO" id="GO:0030686">
    <property type="term" value="C:90S preribosome"/>
    <property type="evidence" value="ECO:0007669"/>
    <property type="project" value="TreeGrafter"/>
</dbReference>
<dbReference type="GO" id="GO:0046872">
    <property type="term" value="F:metal ion binding"/>
    <property type="evidence" value="ECO:0007669"/>
    <property type="project" value="UniProtKB-KW"/>
</dbReference>
<dbReference type="Pfam" id="PF08159">
    <property type="entry name" value="NUC153"/>
    <property type="match status" value="1"/>
</dbReference>
<evidence type="ECO:0000256" key="19">
    <source>
        <dbReference type="SAM" id="MobiDB-lite"/>
    </source>
</evidence>
<evidence type="ECO:0000256" key="1">
    <source>
        <dbReference type="ARBA" id="ARBA00000843"/>
    </source>
</evidence>
<evidence type="ECO:0000313" key="21">
    <source>
        <dbReference type="EMBL" id="THH19617.1"/>
    </source>
</evidence>
<evidence type="ECO:0000256" key="14">
    <source>
        <dbReference type="ARBA" id="ARBA00023004"/>
    </source>
</evidence>
<dbReference type="InterPro" id="IPR036322">
    <property type="entry name" value="WD40_repeat_dom_sf"/>
</dbReference>
<feature type="region of interest" description="Disordered" evidence="19">
    <location>
        <begin position="1043"/>
        <end position="1087"/>
    </location>
</feature>
<keyword evidence="22" id="KW-1185">Reference proteome</keyword>
<dbReference type="InterPro" id="IPR004036">
    <property type="entry name" value="Endonuclease-III-like_CS2"/>
</dbReference>
<dbReference type="SUPFAM" id="SSF48150">
    <property type="entry name" value="DNA-glycosylase"/>
    <property type="match status" value="1"/>
</dbReference>
<keyword evidence="15" id="KW-0411">Iron-sulfur</keyword>
<dbReference type="Pfam" id="PF23097">
    <property type="entry name" value="NOL10_2nd"/>
    <property type="match status" value="1"/>
</dbReference>
<feature type="compositionally biased region" description="Low complexity" evidence="19">
    <location>
        <begin position="1117"/>
        <end position="1138"/>
    </location>
</feature>
<dbReference type="SUPFAM" id="SSF55811">
    <property type="entry name" value="Nudix"/>
    <property type="match status" value="1"/>
</dbReference>
<comment type="similarity">
    <text evidence="4">Belongs to the WD repeat NOL10/ENP2 family.</text>
</comment>
<accession>A0A4S4M4T6</accession>
<feature type="region of interest" description="Disordered" evidence="19">
    <location>
        <begin position="1"/>
        <end position="46"/>
    </location>
</feature>